<dbReference type="InterPro" id="IPR001544">
    <property type="entry name" value="Aminotrans_IV"/>
</dbReference>
<dbReference type="PROSITE" id="PS00770">
    <property type="entry name" value="AA_TRANSFER_CLASS_4"/>
    <property type="match status" value="1"/>
</dbReference>
<evidence type="ECO:0000256" key="5">
    <source>
        <dbReference type="RuleBase" id="RU004106"/>
    </source>
</evidence>
<dbReference type="SUPFAM" id="SSF56752">
    <property type="entry name" value="D-aminoacid aminotransferase-like PLP-dependent enzymes"/>
    <property type="match status" value="1"/>
</dbReference>
<evidence type="ECO:0000256" key="3">
    <source>
        <dbReference type="ARBA" id="ARBA00011738"/>
    </source>
</evidence>
<comment type="cofactor">
    <cofactor evidence="1 6">
        <name>pyridoxal 5'-phosphate</name>
        <dbReference type="ChEBI" id="CHEBI:597326"/>
    </cofactor>
</comment>
<evidence type="ECO:0000256" key="6">
    <source>
        <dbReference type="RuleBase" id="RU004516"/>
    </source>
</evidence>
<dbReference type="GO" id="GO:0008483">
    <property type="term" value="F:transaminase activity"/>
    <property type="evidence" value="ECO:0007669"/>
    <property type="project" value="UniProtKB-KW"/>
</dbReference>
<organism evidence="7 8">
    <name type="scientific">Marinithermofilum abyssi</name>
    <dbReference type="NCBI Taxonomy" id="1571185"/>
    <lineage>
        <taxon>Bacteria</taxon>
        <taxon>Bacillati</taxon>
        <taxon>Bacillota</taxon>
        <taxon>Bacilli</taxon>
        <taxon>Bacillales</taxon>
        <taxon>Thermoactinomycetaceae</taxon>
        <taxon>Marinithermofilum</taxon>
    </lineage>
</organism>
<comment type="similarity">
    <text evidence="2 5">Belongs to the class-IV pyridoxal-phosphate-dependent aminotransferase family.</text>
</comment>
<dbReference type="CDD" id="cd00449">
    <property type="entry name" value="PLPDE_IV"/>
    <property type="match status" value="1"/>
</dbReference>
<dbReference type="InterPro" id="IPR050571">
    <property type="entry name" value="Class-IV_PLP-Dep_Aminotrnsfr"/>
</dbReference>
<dbReference type="Gene3D" id="3.20.10.10">
    <property type="entry name" value="D-amino Acid Aminotransferase, subunit A, domain 2"/>
    <property type="match status" value="1"/>
</dbReference>
<dbReference type="RefSeq" id="WP_188646548.1">
    <property type="nucleotide sequence ID" value="NZ_BMHQ01000002.1"/>
</dbReference>
<keyword evidence="8" id="KW-1185">Reference proteome</keyword>
<accession>A0A8J2VFG4</accession>
<reference evidence="7" key="2">
    <citation type="submission" date="2020-09" db="EMBL/GenBank/DDBJ databases">
        <authorList>
            <person name="Sun Q."/>
            <person name="Zhou Y."/>
        </authorList>
    </citation>
    <scope>NUCLEOTIDE SEQUENCE</scope>
    <source>
        <strain evidence="7">CGMCC 1.15179</strain>
    </source>
</reference>
<dbReference type="Gene3D" id="3.30.470.10">
    <property type="match status" value="1"/>
</dbReference>
<evidence type="ECO:0000313" key="7">
    <source>
        <dbReference type="EMBL" id="GGE08654.1"/>
    </source>
</evidence>
<dbReference type="InterPro" id="IPR018300">
    <property type="entry name" value="Aminotrans_IV_CS"/>
</dbReference>
<dbReference type="Proteomes" id="UP000625210">
    <property type="component" value="Unassembled WGS sequence"/>
</dbReference>
<dbReference type="GO" id="GO:0005829">
    <property type="term" value="C:cytosol"/>
    <property type="evidence" value="ECO:0007669"/>
    <property type="project" value="TreeGrafter"/>
</dbReference>
<protein>
    <submittedName>
        <fullName evidence="7">Branched chain amino acid aminotransferase</fullName>
    </submittedName>
</protein>
<sequence>MYIWFNGKLMDRQSASLSLQDRGVLYGDGLFETFRVEKGTPMLEDAHLNRLRQGACLLRFAQVPEPEELKRGIRELLRANRVRSGYLRITLTRGIGGFGQPLHRLTDISVWMEAREHPLDLSRYEQGVQAVVTSIRRNPYSPLTRVKSLNYLESVLARDEAAEAGVEEGIFRTVDGDVSETASANLFLVQDGCVVTPDVSRGLLPGIVRSWVLDTCTQRGWAWETRAVSVEELMKADEAFLTNSTWGPFPLVAVDGRSIGSGKPGPVTREWISRWRKVAAGDSAE</sequence>
<comment type="subunit">
    <text evidence="3">Homodimer.</text>
</comment>
<keyword evidence="7" id="KW-0808">Transferase</keyword>
<keyword evidence="7" id="KW-0032">Aminotransferase</keyword>
<evidence type="ECO:0000256" key="2">
    <source>
        <dbReference type="ARBA" id="ARBA00009320"/>
    </source>
</evidence>
<dbReference type="GO" id="GO:0008153">
    <property type="term" value="P:4-aminobenzoate biosynthetic process"/>
    <property type="evidence" value="ECO:0007669"/>
    <property type="project" value="TreeGrafter"/>
</dbReference>
<dbReference type="InterPro" id="IPR043132">
    <property type="entry name" value="BCAT-like_C"/>
</dbReference>
<gene>
    <name evidence="7" type="ORF">GCM10011571_07440</name>
</gene>
<evidence type="ECO:0000256" key="4">
    <source>
        <dbReference type="ARBA" id="ARBA00022898"/>
    </source>
</evidence>
<reference evidence="7" key="1">
    <citation type="journal article" date="2014" name="Int. J. Syst. Evol. Microbiol.">
        <title>Complete genome sequence of Corynebacterium casei LMG S-19264T (=DSM 44701T), isolated from a smear-ripened cheese.</title>
        <authorList>
            <consortium name="US DOE Joint Genome Institute (JGI-PGF)"/>
            <person name="Walter F."/>
            <person name="Albersmeier A."/>
            <person name="Kalinowski J."/>
            <person name="Ruckert C."/>
        </authorList>
    </citation>
    <scope>NUCLEOTIDE SEQUENCE</scope>
    <source>
        <strain evidence="7">CGMCC 1.15179</strain>
    </source>
</reference>
<name>A0A8J2VFG4_9BACL</name>
<dbReference type="GO" id="GO:0008696">
    <property type="term" value="F:4-amino-4-deoxychorismate lyase activity"/>
    <property type="evidence" value="ECO:0007669"/>
    <property type="project" value="TreeGrafter"/>
</dbReference>
<proteinExistence type="inferred from homology"/>
<dbReference type="EMBL" id="BMHQ01000002">
    <property type="protein sequence ID" value="GGE08654.1"/>
    <property type="molecule type" value="Genomic_DNA"/>
</dbReference>
<dbReference type="InterPro" id="IPR043131">
    <property type="entry name" value="BCAT-like_N"/>
</dbReference>
<dbReference type="Pfam" id="PF01063">
    <property type="entry name" value="Aminotran_4"/>
    <property type="match status" value="1"/>
</dbReference>
<keyword evidence="4 6" id="KW-0663">Pyridoxal phosphate</keyword>
<dbReference type="PANTHER" id="PTHR42743:SF2">
    <property type="entry name" value="AMINODEOXYCHORISMATE LYASE"/>
    <property type="match status" value="1"/>
</dbReference>
<evidence type="ECO:0000256" key="1">
    <source>
        <dbReference type="ARBA" id="ARBA00001933"/>
    </source>
</evidence>
<dbReference type="InterPro" id="IPR036038">
    <property type="entry name" value="Aminotransferase-like"/>
</dbReference>
<dbReference type="PANTHER" id="PTHR42743">
    <property type="entry name" value="AMINO-ACID AMINOTRANSFERASE"/>
    <property type="match status" value="1"/>
</dbReference>
<dbReference type="AlphaFoldDB" id="A0A8J2VFG4"/>
<dbReference type="FunFam" id="3.20.10.10:FF:000002">
    <property type="entry name" value="D-alanine aminotransferase"/>
    <property type="match status" value="1"/>
</dbReference>
<evidence type="ECO:0000313" key="8">
    <source>
        <dbReference type="Proteomes" id="UP000625210"/>
    </source>
</evidence>
<comment type="caution">
    <text evidence="7">The sequence shown here is derived from an EMBL/GenBank/DDBJ whole genome shotgun (WGS) entry which is preliminary data.</text>
</comment>